<comment type="caution">
    <text evidence="6">The sequence shown here is derived from an EMBL/GenBank/DDBJ whole genome shotgun (WGS) entry which is preliminary data.</text>
</comment>
<dbReference type="EMBL" id="JAIZAY010000014">
    <property type="protein sequence ID" value="KAJ8030024.1"/>
    <property type="molecule type" value="Genomic_DNA"/>
</dbReference>
<evidence type="ECO:0000256" key="1">
    <source>
        <dbReference type="ARBA" id="ARBA00009995"/>
    </source>
</evidence>
<evidence type="ECO:0000313" key="6">
    <source>
        <dbReference type="EMBL" id="KAJ8030024.1"/>
    </source>
</evidence>
<name>A0A9Q1BNY4_HOLLE</name>
<dbReference type="Proteomes" id="UP001152320">
    <property type="component" value="Chromosome 14"/>
</dbReference>
<feature type="transmembrane region" description="Helical" evidence="4">
    <location>
        <begin position="508"/>
        <end position="532"/>
    </location>
</feature>
<dbReference type="Gene3D" id="3.40.50.2000">
    <property type="entry name" value="Glycogen Phosphorylase B"/>
    <property type="match status" value="1"/>
</dbReference>
<reference evidence="6" key="1">
    <citation type="submission" date="2021-10" db="EMBL/GenBank/DDBJ databases">
        <title>Tropical sea cucumber genome reveals ecological adaptation and Cuvierian tubules defense mechanism.</title>
        <authorList>
            <person name="Chen T."/>
        </authorList>
    </citation>
    <scope>NUCLEOTIDE SEQUENCE</scope>
    <source>
        <strain evidence="6">Nanhai2018</strain>
        <tissue evidence="6">Muscle</tissue>
    </source>
</reference>
<evidence type="ECO:0000256" key="4">
    <source>
        <dbReference type="SAM" id="Phobius"/>
    </source>
</evidence>
<evidence type="ECO:0000313" key="7">
    <source>
        <dbReference type="Proteomes" id="UP001152320"/>
    </source>
</evidence>
<evidence type="ECO:0000256" key="5">
    <source>
        <dbReference type="SAM" id="SignalP"/>
    </source>
</evidence>
<organism evidence="6 7">
    <name type="scientific">Holothuria leucospilota</name>
    <name type="common">Black long sea cucumber</name>
    <name type="synonym">Mertensiothuria leucospilota</name>
    <dbReference type="NCBI Taxonomy" id="206669"/>
    <lineage>
        <taxon>Eukaryota</taxon>
        <taxon>Metazoa</taxon>
        <taxon>Echinodermata</taxon>
        <taxon>Eleutherozoa</taxon>
        <taxon>Echinozoa</taxon>
        <taxon>Holothuroidea</taxon>
        <taxon>Aspidochirotacea</taxon>
        <taxon>Aspidochirotida</taxon>
        <taxon>Holothuriidae</taxon>
        <taxon>Holothuria</taxon>
    </lineage>
</organism>
<dbReference type="InterPro" id="IPR002213">
    <property type="entry name" value="UDP_glucos_trans"/>
</dbReference>
<protein>
    <submittedName>
        <fullName evidence="6">UDP-glucuronosyltransferase 2B33</fullName>
    </submittedName>
</protein>
<dbReference type="PANTHER" id="PTHR48043:SF145">
    <property type="entry name" value="FI06409P-RELATED"/>
    <property type="match status" value="1"/>
</dbReference>
<keyword evidence="7" id="KW-1185">Reference proteome</keyword>
<dbReference type="GO" id="GO:0008194">
    <property type="term" value="F:UDP-glycosyltransferase activity"/>
    <property type="evidence" value="ECO:0007669"/>
    <property type="project" value="InterPro"/>
</dbReference>
<evidence type="ECO:0000256" key="2">
    <source>
        <dbReference type="ARBA" id="ARBA00022676"/>
    </source>
</evidence>
<proteinExistence type="inferred from homology"/>
<keyword evidence="4" id="KW-0812">Transmembrane</keyword>
<sequence length="550" mass="62146">MGSGPFDTMKRFALMTILILIYLSSSLGKDILLVKSSVASPSHCMVLSTITGGLVSRGHNVTLVADDVKTNTGFPNGTFSQILFFKTSIQSEGLSNLIEKMLENMAFSTLGLLDTMRQFTELVTKFQNSCQDLWKNRQLLETLKISKFDLALVFPFSPCDVLVAHYLHVPFVVVVPSVRLPQFNEGCVGMPYPSSYVPFDIFNTLTDEMTFFERLWNFASPFIWNFSQAVFNSYFYDIQVEYDIHPDKSIKHLYSNASLWLSHVSFGSDFARPYTPNWIPIGGLVSKPRKPLPQDLEEFVQGSGDDGVIIFTLVSTNKFTITSFCFSLKGSAIKGLQDKKIAETFARVFSKLPQRVLWRHNGQPPSSLGNNTKILKWLPQNDLLGHPKTRLLIYHAGSNGVLESINHGIPMVNIPLFADQFTHAAKIQKKGMGIMLDKTNISEQSLMAVIQEVLHNPRYKERVQHFSNIHHDSPVTPLERAVYWIEHVMKFGDKHLRPRSADMSTIELYMIDVTVFLIVVLSVGLYIVYLILHKCITFLCDSKSPKSKPD</sequence>
<dbReference type="FunFam" id="3.40.50.2000:FF:000021">
    <property type="entry name" value="UDP-glucuronosyltransferase"/>
    <property type="match status" value="1"/>
</dbReference>
<keyword evidence="5" id="KW-0732">Signal</keyword>
<dbReference type="InterPro" id="IPR050271">
    <property type="entry name" value="UDP-glycosyltransferase"/>
</dbReference>
<keyword evidence="4" id="KW-0472">Membrane</keyword>
<feature type="chain" id="PRO_5040401471" evidence="5">
    <location>
        <begin position="29"/>
        <end position="550"/>
    </location>
</feature>
<keyword evidence="2" id="KW-0328">Glycosyltransferase</keyword>
<dbReference type="OrthoDB" id="5835829at2759"/>
<dbReference type="CDD" id="cd03784">
    <property type="entry name" value="GT1_Gtf-like"/>
    <property type="match status" value="1"/>
</dbReference>
<gene>
    <name evidence="6" type="ORF">HOLleu_29591</name>
</gene>
<keyword evidence="3" id="KW-0808">Transferase</keyword>
<keyword evidence="4" id="KW-1133">Transmembrane helix</keyword>
<accession>A0A9Q1BNY4</accession>
<dbReference type="SUPFAM" id="SSF53756">
    <property type="entry name" value="UDP-Glycosyltransferase/glycogen phosphorylase"/>
    <property type="match status" value="1"/>
</dbReference>
<dbReference type="PANTHER" id="PTHR48043">
    <property type="entry name" value="EG:EG0003.4 PROTEIN-RELATED"/>
    <property type="match status" value="1"/>
</dbReference>
<dbReference type="Pfam" id="PF00201">
    <property type="entry name" value="UDPGT"/>
    <property type="match status" value="1"/>
</dbReference>
<comment type="similarity">
    <text evidence="1">Belongs to the UDP-glycosyltransferase family.</text>
</comment>
<dbReference type="FunFam" id="3.40.50.2000:FF:000205">
    <property type="entry name" value="UDP-glucuronosyltransferase"/>
    <property type="match status" value="1"/>
</dbReference>
<feature type="signal peptide" evidence="5">
    <location>
        <begin position="1"/>
        <end position="28"/>
    </location>
</feature>
<evidence type="ECO:0000256" key="3">
    <source>
        <dbReference type="ARBA" id="ARBA00022679"/>
    </source>
</evidence>
<dbReference type="AlphaFoldDB" id="A0A9Q1BNY4"/>